<evidence type="ECO:0000313" key="3">
    <source>
        <dbReference type="Proteomes" id="UP000199126"/>
    </source>
</evidence>
<evidence type="ECO:0000259" key="1">
    <source>
        <dbReference type="Pfam" id="PF23951"/>
    </source>
</evidence>
<feature type="domain" description="DUF7282" evidence="1">
    <location>
        <begin position="29"/>
        <end position="138"/>
    </location>
</feature>
<dbReference type="RefSeq" id="WP_089827303.1">
    <property type="nucleotide sequence ID" value="NZ_FODV01000019.1"/>
</dbReference>
<dbReference type="InterPro" id="IPR055706">
    <property type="entry name" value="Slg1/2_DUF7282"/>
</dbReference>
<dbReference type="Proteomes" id="UP000199126">
    <property type="component" value="Unassembled WGS sequence"/>
</dbReference>
<protein>
    <recommendedName>
        <fullName evidence="1">DUF7282 domain-containing protein</fullName>
    </recommendedName>
</protein>
<organism evidence="2 3">
    <name type="scientific">Halogranum amylolyticum</name>
    <dbReference type="NCBI Taxonomy" id="660520"/>
    <lineage>
        <taxon>Archaea</taxon>
        <taxon>Methanobacteriati</taxon>
        <taxon>Methanobacteriota</taxon>
        <taxon>Stenosarchaea group</taxon>
        <taxon>Halobacteria</taxon>
        <taxon>Halobacteriales</taxon>
        <taxon>Haloferacaceae</taxon>
    </lineage>
</organism>
<proteinExistence type="predicted"/>
<gene>
    <name evidence="2" type="ORF">SAMN04487948_11924</name>
</gene>
<reference evidence="3" key="1">
    <citation type="submission" date="2016-10" db="EMBL/GenBank/DDBJ databases">
        <authorList>
            <person name="Varghese N."/>
            <person name="Submissions S."/>
        </authorList>
    </citation>
    <scope>NUCLEOTIDE SEQUENCE [LARGE SCALE GENOMIC DNA]</scope>
    <source>
        <strain evidence="3">CGMCC 1.10121</strain>
    </source>
</reference>
<dbReference type="OrthoDB" id="68546at1644055"/>
<dbReference type="AlphaFoldDB" id="A0A1H8VS53"/>
<name>A0A1H8VS53_9EURY</name>
<sequence>MKLSCSQRDEASAVVSDTATVSLPTFQNAELSFRDQVINDTIVVESATLPDGGWVSLFAPNVESPDSNEYVSIATSDYLEPGRYDDIAFKTDFPTEPGECSADIIALLIRDVDDNRKYEFDYHFPGPDFPYYPGGSATALVTKKGCSSE</sequence>
<accession>A0A1H8VS53</accession>
<keyword evidence="3" id="KW-1185">Reference proteome</keyword>
<evidence type="ECO:0000313" key="2">
    <source>
        <dbReference type="EMBL" id="SEP18185.1"/>
    </source>
</evidence>
<dbReference type="EMBL" id="FODV01000019">
    <property type="protein sequence ID" value="SEP18185.1"/>
    <property type="molecule type" value="Genomic_DNA"/>
</dbReference>
<dbReference type="Pfam" id="PF23951">
    <property type="entry name" value="DUF7282"/>
    <property type="match status" value="1"/>
</dbReference>